<sequence length="104" mass="12424">MNSLIISLIIIIPLGFYGYIKYQFNSLKDDTYDYLLERYNKDQIQKIETQLTIGSYHYVAFVTFKDEPEHIYEYRRIDGKIKQGTPLPSEEKAPKYKHLEPNNR</sequence>
<dbReference type="EMBL" id="CP126114">
    <property type="protein sequence ID" value="WHY89133.1"/>
    <property type="molecule type" value="Genomic_DNA"/>
</dbReference>
<gene>
    <name evidence="2" type="ORF">QNH39_24520</name>
</gene>
<feature type="compositionally biased region" description="Basic and acidic residues" evidence="1">
    <location>
        <begin position="89"/>
        <end position="104"/>
    </location>
</feature>
<reference evidence="2" key="1">
    <citation type="submission" date="2023-05" db="EMBL/GenBank/DDBJ databases">
        <title>Comparative genomics of Bacillaceae isolates and their secondary metabolite potential.</title>
        <authorList>
            <person name="Song L."/>
            <person name="Nielsen L.J."/>
            <person name="Mohite O."/>
            <person name="Xu X."/>
            <person name="Weber T."/>
            <person name="Kovacs A.T."/>
        </authorList>
    </citation>
    <scope>NUCLEOTIDE SEQUENCE</scope>
    <source>
        <strain evidence="2">XLM17</strain>
    </source>
</reference>
<name>A0AA95MZT2_9BACI</name>
<evidence type="ECO:0000313" key="3">
    <source>
        <dbReference type="Proteomes" id="UP001178288"/>
    </source>
</evidence>
<feature type="region of interest" description="Disordered" evidence="1">
    <location>
        <begin position="82"/>
        <end position="104"/>
    </location>
</feature>
<proteinExistence type="predicted"/>
<dbReference type="Pfam" id="PF11337">
    <property type="entry name" value="DUF3139"/>
    <property type="match status" value="1"/>
</dbReference>
<dbReference type="AlphaFoldDB" id="A0AA95MZT2"/>
<organism evidence="2 3">
    <name type="scientific">Neobacillus novalis</name>
    <dbReference type="NCBI Taxonomy" id="220687"/>
    <lineage>
        <taxon>Bacteria</taxon>
        <taxon>Bacillati</taxon>
        <taxon>Bacillota</taxon>
        <taxon>Bacilli</taxon>
        <taxon>Bacillales</taxon>
        <taxon>Bacillaceae</taxon>
        <taxon>Neobacillus</taxon>
    </lineage>
</organism>
<keyword evidence="3" id="KW-1185">Reference proteome</keyword>
<dbReference type="InterPro" id="IPR021486">
    <property type="entry name" value="DUF3139"/>
</dbReference>
<accession>A0AA95MZT2</accession>
<protein>
    <submittedName>
        <fullName evidence="2">DUF3139 domain-containing protein</fullName>
    </submittedName>
</protein>
<evidence type="ECO:0000313" key="2">
    <source>
        <dbReference type="EMBL" id="WHY89133.1"/>
    </source>
</evidence>
<dbReference type="KEGG" id="nnv:QNH39_24520"/>
<dbReference type="Proteomes" id="UP001178288">
    <property type="component" value="Chromosome"/>
</dbReference>
<evidence type="ECO:0000256" key="1">
    <source>
        <dbReference type="SAM" id="MobiDB-lite"/>
    </source>
</evidence>